<keyword evidence="6" id="KW-1133">Transmembrane helix</keyword>
<comment type="caution">
    <text evidence="11">The sequence shown here is derived from an EMBL/GenBank/DDBJ whole genome shotgun (WGS) entry which is preliminary data.</text>
</comment>
<evidence type="ECO:0000256" key="1">
    <source>
        <dbReference type="ARBA" id="ARBA00004323"/>
    </source>
</evidence>
<comment type="subcellular location">
    <subcellularLocation>
        <location evidence="1">Golgi apparatus membrane</location>
        <topology evidence="1">Single-pass type II membrane protein</topology>
    </subcellularLocation>
</comment>
<organism evidence="11 12">
    <name type="scientific">Elysia marginata</name>
    <dbReference type="NCBI Taxonomy" id="1093978"/>
    <lineage>
        <taxon>Eukaryota</taxon>
        <taxon>Metazoa</taxon>
        <taxon>Spiralia</taxon>
        <taxon>Lophotrochozoa</taxon>
        <taxon>Mollusca</taxon>
        <taxon>Gastropoda</taxon>
        <taxon>Heterobranchia</taxon>
        <taxon>Euthyneura</taxon>
        <taxon>Panpulmonata</taxon>
        <taxon>Sacoglossa</taxon>
        <taxon>Placobranchoidea</taxon>
        <taxon>Plakobranchidae</taxon>
        <taxon>Elysia</taxon>
    </lineage>
</organism>
<reference evidence="11 12" key="1">
    <citation type="journal article" date="2021" name="Elife">
        <title>Chloroplast acquisition without the gene transfer in kleptoplastic sea slugs, Plakobranchus ocellatus.</title>
        <authorList>
            <person name="Maeda T."/>
            <person name="Takahashi S."/>
            <person name="Yoshida T."/>
            <person name="Shimamura S."/>
            <person name="Takaki Y."/>
            <person name="Nagai Y."/>
            <person name="Toyoda A."/>
            <person name="Suzuki Y."/>
            <person name="Arimoto A."/>
            <person name="Ishii H."/>
            <person name="Satoh N."/>
            <person name="Nishiyama T."/>
            <person name="Hasebe M."/>
            <person name="Maruyama T."/>
            <person name="Minagawa J."/>
            <person name="Obokata J."/>
            <person name="Shigenobu S."/>
        </authorList>
    </citation>
    <scope>NUCLEOTIDE SEQUENCE [LARGE SCALE GENOMIC DNA]</scope>
</reference>
<evidence type="ECO:0000256" key="7">
    <source>
        <dbReference type="ARBA" id="ARBA00023034"/>
    </source>
</evidence>
<evidence type="ECO:0000313" key="11">
    <source>
        <dbReference type="EMBL" id="GFR81186.1"/>
    </source>
</evidence>
<evidence type="ECO:0000256" key="3">
    <source>
        <dbReference type="ARBA" id="ARBA00022679"/>
    </source>
</evidence>
<gene>
    <name evidence="11" type="ORF">ElyMa_005917500</name>
</gene>
<evidence type="ECO:0000313" key="12">
    <source>
        <dbReference type="Proteomes" id="UP000762676"/>
    </source>
</evidence>
<evidence type="ECO:0000256" key="8">
    <source>
        <dbReference type="ARBA" id="ARBA00023136"/>
    </source>
</evidence>
<dbReference type="PANTHER" id="PTHR14647">
    <property type="entry name" value="GALACTOSE-3-O-SULFOTRANSFERASE"/>
    <property type="match status" value="1"/>
</dbReference>
<evidence type="ECO:0000256" key="6">
    <source>
        <dbReference type="ARBA" id="ARBA00022989"/>
    </source>
</evidence>
<feature type="compositionally biased region" description="Polar residues" evidence="10">
    <location>
        <begin position="17"/>
        <end position="28"/>
    </location>
</feature>
<dbReference type="EMBL" id="BMAT01011871">
    <property type="protein sequence ID" value="GFR81186.1"/>
    <property type="molecule type" value="Genomic_DNA"/>
</dbReference>
<comment type="similarity">
    <text evidence="2">Belongs to the galactose-3-O-sulfotransferase family.</text>
</comment>
<proteinExistence type="inferred from homology"/>
<evidence type="ECO:0000256" key="4">
    <source>
        <dbReference type="ARBA" id="ARBA00022692"/>
    </source>
</evidence>
<keyword evidence="3" id="KW-0808">Transferase</keyword>
<evidence type="ECO:0000256" key="10">
    <source>
        <dbReference type="SAM" id="MobiDB-lite"/>
    </source>
</evidence>
<keyword evidence="7" id="KW-0333">Golgi apparatus</keyword>
<dbReference type="InterPro" id="IPR027417">
    <property type="entry name" value="P-loop_NTPase"/>
</dbReference>
<dbReference type="PANTHER" id="PTHR14647:SF87">
    <property type="entry name" value="PUTATIVE-RELATED"/>
    <property type="match status" value="1"/>
</dbReference>
<dbReference type="GO" id="GO:0009247">
    <property type="term" value="P:glycolipid biosynthetic process"/>
    <property type="evidence" value="ECO:0007669"/>
    <property type="project" value="InterPro"/>
</dbReference>
<keyword evidence="8" id="KW-0472">Membrane</keyword>
<dbReference type="AlphaFoldDB" id="A0AAV4G930"/>
<feature type="region of interest" description="Disordered" evidence="10">
    <location>
        <begin position="17"/>
        <end position="38"/>
    </location>
</feature>
<protein>
    <submittedName>
        <fullName evidence="11">Galactose-3-O-sulfotransferase 3</fullName>
    </submittedName>
</protein>
<dbReference type="GO" id="GO:0000139">
    <property type="term" value="C:Golgi membrane"/>
    <property type="evidence" value="ECO:0007669"/>
    <property type="project" value="UniProtKB-SubCell"/>
</dbReference>
<name>A0AAV4G930_9GAST</name>
<keyword evidence="12" id="KW-1185">Reference proteome</keyword>
<evidence type="ECO:0000256" key="2">
    <source>
        <dbReference type="ARBA" id="ARBA00008124"/>
    </source>
</evidence>
<dbReference type="Proteomes" id="UP000762676">
    <property type="component" value="Unassembled WGS sequence"/>
</dbReference>
<dbReference type="InterPro" id="IPR009729">
    <property type="entry name" value="Gal-3-0_sulfotransfrase"/>
</dbReference>
<keyword evidence="9" id="KW-0325">Glycoprotein</keyword>
<sequence>MICLKNTTSRYILQSEQTEASSNLTASPFTPPQGTRREAPPVQHVYYVKIHKAASSTIFAILAEYCRSHDLLPLLPIWEHINQQTPLVPKHQLMLNTKVNLYDMVFHHHVYDPAIFRYLHNDTFKVTMLREPFRHFVSSFMYFKNFGMKYLRDMDRYEDPISTFLQDPAKFEAEGFASYTNNRQCVDLGYDIRNQPFSNEDYIDYFIKETEKRFDLILITEYFMESIVLLRRALNWQTQDVLFYVKNAFAKSHTVLTNMTDWHRARHKAFSQPDIRLYEHFLAIFKQRMSATVGLREEVSELSAILEKVRCFCDQKNIDRSRHNSRPMTLHIPAGRWSGGMSISKSKCMWLKSNEGTVTRNLQISQKFLLARV</sequence>
<accession>A0AAV4G930</accession>
<evidence type="ECO:0000256" key="9">
    <source>
        <dbReference type="ARBA" id="ARBA00023180"/>
    </source>
</evidence>
<dbReference type="Pfam" id="PF06990">
    <property type="entry name" value="Gal-3-0_sulfotr"/>
    <property type="match status" value="1"/>
</dbReference>
<dbReference type="Gene3D" id="3.40.50.300">
    <property type="entry name" value="P-loop containing nucleotide triphosphate hydrolases"/>
    <property type="match status" value="1"/>
</dbReference>
<evidence type="ECO:0000256" key="5">
    <source>
        <dbReference type="ARBA" id="ARBA00022968"/>
    </source>
</evidence>
<dbReference type="GO" id="GO:0001733">
    <property type="term" value="F:galactosylceramide sulfotransferase activity"/>
    <property type="evidence" value="ECO:0007669"/>
    <property type="project" value="InterPro"/>
</dbReference>
<keyword evidence="5" id="KW-0735">Signal-anchor</keyword>
<keyword evidence="4" id="KW-0812">Transmembrane</keyword>